<keyword evidence="1" id="KW-1133">Transmembrane helix</keyword>
<evidence type="ECO:0000313" key="3">
    <source>
        <dbReference type="Proteomes" id="UP000244110"/>
    </source>
</evidence>
<feature type="transmembrane region" description="Helical" evidence="1">
    <location>
        <begin position="30"/>
        <end position="49"/>
    </location>
</feature>
<name>A0A2T5IST5_9PROT</name>
<feature type="transmembrane region" description="Helical" evidence="1">
    <location>
        <begin position="55"/>
        <end position="78"/>
    </location>
</feature>
<proteinExistence type="predicted"/>
<protein>
    <submittedName>
        <fullName evidence="2">Uncharacterized protein</fullName>
    </submittedName>
</protein>
<evidence type="ECO:0000313" key="2">
    <source>
        <dbReference type="EMBL" id="PTQ86900.1"/>
    </source>
</evidence>
<keyword evidence="1" id="KW-0472">Membrane</keyword>
<evidence type="ECO:0000256" key="1">
    <source>
        <dbReference type="SAM" id="Phobius"/>
    </source>
</evidence>
<keyword evidence="1" id="KW-0812">Transmembrane</keyword>
<organism evidence="2 3">
    <name type="scientific">Nitrosomonas ureae</name>
    <dbReference type="NCBI Taxonomy" id="44577"/>
    <lineage>
        <taxon>Bacteria</taxon>
        <taxon>Pseudomonadati</taxon>
        <taxon>Pseudomonadota</taxon>
        <taxon>Betaproteobacteria</taxon>
        <taxon>Nitrosomonadales</taxon>
        <taxon>Nitrosomonadaceae</taxon>
        <taxon>Nitrosomonas</taxon>
    </lineage>
</organism>
<accession>A0A2T5IST5</accession>
<dbReference type="Proteomes" id="UP000244110">
    <property type="component" value="Unassembled WGS sequence"/>
</dbReference>
<dbReference type="RefSeq" id="WP_107786443.1">
    <property type="nucleotide sequence ID" value="NZ_QAOL01000008.1"/>
</dbReference>
<dbReference type="EMBL" id="QAOL01000008">
    <property type="protein sequence ID" value="PTQ86900.1"/>
    <property type="molecule type" value="Genomic_DNA"/>
</dbReference>
<reference evidence="2 3" key="1">
    <citation type="submission" date="2018-04" db="EMBL/GenBank/DDBJ databases">
        <title>Active sludge and wastewater microbial communities from Klosterneuburg, Austria.</title>
        <authorList>
            <person name="Wagner M."/>
        </authorList>
    </citation>
    <scope>NUCLEOTIDE SEQUENCE [LARGE SCALE GENOMIC DNA]</scope>
    <source>
        <strain evidence="2 3">Nm4</strain>
    </source>
</reference>
<feature type="transmembrane region" description="Helical" evidence="1">
    <location>
        <begin position="103"/>
        <end position="127"/>
    </location>
</feature>
<sequence>MSSKINICEIITGHFDTLRDTGDNLSKTDIVTFILLPFVIGIISIFNSFNLDASLSSLLVNFGSILTALLLSVLMLVYEQESKLDSADKDKITVLKRKLLKELYYNISFSIICSLSLVFMCFLHSVALGTIWKFNIKEHLLEIPIDTWFLTPLIVIVAVNLVLNMLMIVKRMHTLLTAIPR</sequence>
<dbReference type="AlphaFoldDB" id="A0A2T5IST5"/>
<comment type="caution">
    <text evidence="2">The sequence shown here is derived from an EMBL/GenBank/DDBJ whole genome shotgun (WGS) entry which is preliminary data.</text>
</comment>
<gene>
    <name evidence="2" type="ORF">C8R28_100895</name>
</gene>
<feature type="transmembrane region" description="Helical" evidence="1">
    <location>
        <begin position="147"/>
        <end position="169"/>
    </location>
</feature>